<dbReference type="Gene3D" id="3.40.630.30">
    <property type="match status" value="1"/>
</dbReference>
<dbReference type="PROSITE" id="PS51186">
    <property type="entry name" value="GNAT"/>
    <property type="match status" value="1"/>
</dbReference>
<dbReference type="InterPro" id="IPR052729">
    <property type="entry name" value="Acyl/Acetyltrans_Enzymes"/>
</dbReference>
<dbReference type="InterPro" id="IPR016181">
    <property type="entry name" value="Acyl_CoA_acyltransferase"/>
</dbReference>
<dbReference type="InterPro" id="IPR041496">
    <property type="entry name" value="YitH/HolE_GNAT"/>
</dbReference>
<comment type="caution">
    <text evidence="2">The sequence shown here is derived from an EMBL/GenBank/DDBJ whole genome shotgun (WGS) entry which is preliminary data.</text>
</comment>
<name>A0ABS4T6Y9_9PSEU</name>
<proteinExistence type="predicted"/>
<sequence>MSINRLGADRLADCLALAESREWLRQEHLWRLLFEIGDVYGIDDADGGLAGVVVSTQYGNEVAAIGMMLVAPSYARQGLGTRLMTHALQAAGTASAWLVATEYGRPVYERLAFRAVGEKSQFIGDFGTSASGVSRPASTEDMPEIARLDAEIFGMSRPKVLAQLPTFCTSLRVIDGPAGLRGYAGSWPNVGNTVIGPVLAENPQLAQALIEDLAAEIDGPIRLDLTLEQQGLVDWVESLGVQRGATTTVMVRGEPLPGDRKRLFTGLTSASG</sequence>
<evidence type="ECO:0000313" key="3">
    <source>
        <dbReference type="Proteomes" id="UP001519332"/>
    </source>
</evidence>
<accession>A0ABS4T6Y9</accession>
<dbReference type="PANTHER" id="PTHR47237">
    <property type="entry name" value="SLL0310 PROTEIN"/>
    <property type="match status" value="1"/>
</dbReference>
<gene>
    <name evidence="2" type="ORF">JOF56_000031</name>
</gene>
<feature type="domain" description="N-acetyltransferase" evidence="1">
    <location>
        <begin position="1"/>
        <end position="149"/>
    </location>
</feature>
<evidence type="ECO:0000313" key="2">
    <source>
        <dbReference type="EMBL" id="MBP2319646.1"/>
    </source>
</evidence>
<dbReference type="EMBL" id="JAGINW010000001">
    <property type="protein sequence ID" value="MBP2319646.1"/>
    <property type="molecule type" value="Genomic_DNA"/>
</dbReference>
<dbReference type="InterPro" id="IPR000182">
    <property type="entry name" value="GNAT_dom"/>
</dbReference>
<protein>
    <submittedName>
        <fullName evidence="2">GNAT superfamily N-acetyltransferase</fullName>
    </submittedName>
</protein>
<dbReference type="Proteomes" id="UP001519332">
    <property type="component" value="Unassembled WGS sequence"/>
</dbReference>
<organism evidence="2 3">
    <name type="scientific">Kibdelosporangium banguiense</name>
    <dbReference type="NCBI Taxonomy" id="1365924"/>
    <lineage>
        <taxon>Bacteria</taxon>
        <taxon>Bacillati</taxon>
        <taxon>Actinomycetota</taxon>
        <taxon>Actinomycetes</taxon>
        <taxon>Pseudonocardiales</taxon>
        <taxon>Pseudonocardiaceae</taxon>
        <taxon>Kibdelosporangium</taxon>
    </lineage>
</organism>
<dbReference type="Pfam" id="PF00583">
    <property type="entry name" value="Acetyltransf_1"/>
    <property type="match status" value="1"/>
</dbReference>
<dbReference type="PANTHER" id="PTHR47237:SF2">
    <property type="entry name" value="BLL4206 PROTEIN"/>
    <property type="match status" value="1"/>
</dbReference>
<evidence type="ECO:0000259" key="1">
    <source>
        <dbReference type="PROSITE" id="PS51186"/>
    </source>
</evidence>
<dbReference type="RefSeq" id="WP_209633149.1">
    <property type="nucleotide sequence ID" value="NZ_JAGINW010000001.1"/>
</dbReference>
<dbReference type="Gene3D" id="3.40.630.90">
    <property type="match status" value="1"/>
</dbReference>
<dbReference type="Pfam" id="PF18014">
    <property type="entry name" value="Acetyltransf_18"/>
    <property type="match status" value="1"/>
</dbReference>
<dbReference type="SUPFAM" id="SSF55729">
    <property type="entry name" value="Acyl-CoA N-acyltransferases (Nat)"/>
    <property type="match status" value="1"/>
</dbReference>
<reference evidence="2 3" key="1">
    <citation type="submission" date="2021-03" db="EMBL/GenBank/DDBJ databases">
        <title>Sequencing the genomes of 1000 actinobacteria strains.</title>
        <authorList>
            <person name="Klenk H.-P."/>
        </authorList>
    </citation>
    <scope>NUCLEOTIDE SEQUENCE [LARGE SCALE GENOMIC DNA]</scope>
    <source>
        <strain evidence="2 3">DSM 46670</strain>
    </source>
</reference>
<keyword evidence="3" id="KW-1185">Reference proteome</keyword>
<dbReference type="CDD" id="cd04301">
    <property type="entry name" value="NAT_SF"/>
    <property type="match status" value="1"/>
</dbReference>